<name>A0AAV5EPK0_ELECO</name>
<feature type="compositionally biased region" description="Basic and acidic residues" evidence="1">
    <location>
        <begin position="74"/>
        <end position="95"/>
    </location>
</feature>
<keyword evidence="3" id="KW-1185">Reference proteome</keyword>
<comment type="caution">
    <text evidence="2">The sequence shown here is derived from an EMBL/GenBank/DDBJ whole genome shotgun (WGS) entry which is preliminary data.</text>
</comment>
<reference evidence="2" key="2">
    <citation type="submission" date="2021-12" db="EMBL/GenBank/DDBJ databases">
        <title>Resequencing data analysis of finger millet.</title>
        <authorList>
            <person name="Hatakeyama M."/>
            <person name="Aluri S."/>
            <person name="Balachadran M.T."/>
            <person name="Sivarajan S.R."/>
            <person name="Poveda L."/>
            <person name="Shimizu-Inatsugi R."/>
            <person name="Schlapbach R."/>
            <person name="Sreeman S.M."/>
            <person name="Shimizu K.K."/>
        </authorList>
    </citation>
    <scope>NUCLEOTIDE SEQUENCE</scope>
</reference>
<organism evidence="2 3">
    <name type="scientific">Eleusine coracana subsp. coracana</name>
    <dbReference type="NCBI Taxonomy" id="191504"/>
    <lineage>
        <taxon>Eukaryota</taxon>
        <taxon>Viridiplantae</taxon>
        <taxon>Streptophyta</taxon>
        <taxon>Embryophyta</taxon>
        <taxon>Tracheophyta</taxon>
        <taxon>Spermatophyta</taxon>
        <taxon>Magnoliopsida</taxon>
        <taxon>Liliopsida</taxon>
        <taxon>Poales</taxon>
        <taxon>Poaceae</taxon>
        <taxon>PACMAD clade</taxon>
        <taxon>Chloridoideae</taxon>
        <taxon>Cynodonteae</taxon>
        <taxon>Eleusininae</taxon>
        <taxon>Eleusine</taxon>
    </lineage>
</organism>
<reference evidence="2" key="1">
    <citation type="journal article" date="2018" name="DNA Res.">
        <title>Multiple hybrid de novo genome assembly of finger millet, an orphan allotetraploid crop.</title>
        <authorList>
            <person name="Hatakeyama M."/>
            <person name="Aluri S."/>
            <person name="Balachadran M.T."/>
            <person name="Sivarajan S.R."/>
            <person name="Patrignani A."/>
            <person name="Gruter S."/>
            <person name="Poveda L."/>
            <person name="Shimizu-Inatsugi R."/>
            <person name="Baeten J."/>
            <person name="Francoijs K.J."/>
            <person name="Nataraja K.N."/>
            <person name="Reddy Y.A.N."/>
            <person name="Phadnis S."/>
            <person name="Ravikumar R.L."/>
            <person name="Schlapbach R."/>
            <person name="Sreeman S.M."/>
            <person name="Shimizu K.K."/>
        </authorList>
    </citation>
    <scope>NUCLEOTIDE SEQUENCE</scope>
</reference>
<dbReference type="EMBL" id="BQKI01000076">
    <property type="protein sequence ID" value="GJN24016.1"/>
    <property type="molecule type" value="Genomic_DNA"/>
</dbReference>
<sequence>MSIQGIGHMVTLDGEIIVKDPMIVEVMQALKRPITTQMDAGLFTPEYHKDDLAKAIGTKEHGGHVRGVSSSATWKEESHKRKGIMECKDEEERRDQKGYSLVLDSLDYDKKLYSDVVQLIDR</sequence>
<proteinExistence type="predicted"/>
<gene>
    <name evidence="2" type="primary">gb11720</name>
    <name evidence="2" type="ORF">PR202_gb11720</name>
</gene>
<dbReference type="Proteomes" id="UP001054889">
    <property type="component" value="Unassembled WGS sequence"/>
</dbReference>
<evidence type="ECO:0000313" key="2">
    <source>
        <dbReference type="EMBL" id="GJN24016.1"/>
    </source>
</evidence>
<evidence type="ECO:0000256" key="1">
    <source>
        <dbReference type="SAM" id="MobiDB-lite"/>
    </source>
</evidence>
<evidence type="ECO:0000313" key="3">
    <source>
        <dbReference type="Proteomes" id="UP001054889"/>
    </source>
</evidence>
<accession>A0AAV5EPK0</accession>
<protein>
    <submittedName>
        <fullName evidence="2">Uncharacterized protein</fullName>
    </submittedName>
</protein>
<feature type="region of interest" description="Disordered" evidence="1">
    <location>
        <begin position="59"/>
        <end position="95"/>
    </location>
</feature>
<dbReference type="AlphaFoldDB" id="A0AAV5EPK0"/>